<sequence>MPSTIPDAERTLSYDCLKCVLKQFEVNFRFRLAERLPKISHAEKAVPLYISKLSICEEGFYLNDTKYQLGVNRQAREGRNFEIIVWENQRGGSVRDYDMFGIEKRSLPELTPGDLFIQDYNPLTWNDNLESAEARMATYRNRLIALQKERIDLEFAPEELENTPENLVEREQDQLGRRRDQVLGREQRLERVNRSIRQMKINLEYAGLAVQRFQCERDNIPSPYDMFIQFTKKSPDGTVYIERFNYEKRLMEARKYLICKFLGNRQSVIKIKSLGFWARLRGGLIIGLPEGIKLDVQEFGTSGNLSEVLQRVETILEHPNRPFDRLQSDSLKLEDVQNHKVRNAGVLVLHNVYFVDYVALCREAPNKKIVITLGRKMQPEQFGVIVENLIDTKGTLGTCYEITVLSEEDEAEEVLRVVGQRFENAVVGEKLVTIPLPSQLQLNVSYEPYQYNSRILKYKITMNVMVRNQVN</sequence>
<protein>
    <submittedName>
        <fullName evidence="1">Uncharacterized protein</fullName>
    </submittedName>
</protein>
<evidence type="ECO:0000313" key="1">
    <source>
        <dbReference type="EMBL" id="PIC55585.1"/>
    </source>
</evidence>
<dbReference type="AlphaFoldDB" id="A0A2G5VUV6"/>
<keyword evidence="2" id="KW-1185">Reference proteome</keyword>
<dbReference type="Proteomes" id="UP000230233">
    <property type="component" value="Chromosome I"/>
</dbReference>
<reference evidence="2" key="1">
    <citation type="submission" date="2017-10" db="EMBL/GenBank/DDBJ databases">
        <title>Rapid genome shrinkage in a self-fertile nematode reveals novel sperm competition proteins.</title>
        <authorList>
            <person name="Yin D."/>
            <person name="Schwarz E.M."/>
            <person name="Thomas C.G."/>
            <person name="Felde R.L."/>
            <person name="Korf I.F."/>
            <person name="Cutter A.D."/>
            <person name="Schartner C.M."/>
            <person name="Ralston E.J."/>
            <person name="Meyer B.J."/>
            <person name="Haag E.S."/>
        </authorList>
    </citation>
    <scope>NUCLEOTIDE SEQUENCE [LARGE SCALE GENOMIC DNA]</scope>
    <source>
        <strain evidence="2">JU1422</strain>
    </source>
</reference>
<gene>
    <name evidence="1" type="primary">Cnig_chr_I.g796</name>
    <name evidence="1" type="ORF">B9Z55_000796</name>
</gene>
<dbReference type="Pfam" id="PF12078">
    <property type="entry name" value="DUF3557"/>
    <property type="match status" value="1"/>
</dbReference>
<comment type="caution">
    <text evidence="1">The sequence shown here is derived from an EMBL/GenBank/DDBJ whole genome shotgun (WGS) entry which is preliminary data.</text>
</comment>
<proteinExistence type="predicted"/>
<accession>A0A2G5VUV6</accession>
<organism evidence="1 2">
    <name type="scientific">Caenorhabditis nigoni</name>
    <dbReference type="NCBI Taxonomy" id="1611254"/>
    <lineage>
        <taxon>Eukaryota</taxon>
        <taxon>Metazoa</taxon>
        <taxon>Ecdysozoa</taxon>
        <taxon>Nematoda</taxon>
        <taxon>Chromadorea</taxon>
        <taxon>Rhabditida</taxon>
        <taxon>Rhabditina</taxon>
        <taxon>Rhabditomorpha</taxon>
        <taxon>Rhabditoidea</taxon>
        <taxon>Rhabditidae</taxon>
        <taxon>Peloderinae</taxon>
        <taxon>Caenorhabditis</taxon>
    </lineage>
</organism>
<evidence type="ECO:0000313" key="2">
    <source>
        <dbReference type="Proteomes" id="UP000230233"/>
    </source>
</evidence>
<dbReference type="EMBL" id="PDUG01000001">
    <property type="protein sequence ID" value="PIC55585.1"/>
    <property type="molecule type" value="Genomic_DNA"/>
</dbReference>
<dbReference type="InterPro" id="IPR021942">
    <property type="entry name" value="DUF3557"/>
</dbReference>
<dbReference type="PANTHER" id="PTHR31379:SF1">
    <property type="entry name" value="F-BOX C PROTEIN-RELATED"/>
    <property type="match status" value="1"/>
</dbReference>
<name>A0A2G5VUV6_9PELO</name>
<dbReference type="PANTHER" id="PTHR31379">
    <property type="entry name" value="F-BOX C PROTEIN-RELATED-RELATED"/>
    <property type="match status" value="1"/>
</dbReference>